<dbReference type="Pfam" id="PF02622">
    <property type="entry name" value="DUF179"/>
    <property type="match status" value="1"/>
</dbReference>
<dbReference type="PANTHER" id="PTHR31984">
    <property type="entry name" value="TRANSPORTER, PUTATIVE (DUF179)-RELATED"/>
    <property type="match status" value="1"/>
</dbReference>
<reference evidence="3" key="1">
    <citation type="submission" date="2021-01" db="EMBL/GenBank/DDBJ databases">
        <authorList>
            <person name="Corre E."/>
            <person name="Pelletier E."/>
            <person name="Niang G."/>
            <person name="Scheremetjew M."/>
            <person name="Finn R."/>
            <person name="Kale V."/>
            <person name="Holt S."/>
            <person name="Cochrane G."/>
            <person name="Meng A."/>
            <person name="Brown T."/>
            <person name="Cohen L."/>
        </authorList>
    </citation>
    <scope>NUCLEOTIDE SEQUENCE</scope>
    <source>
        <strain evidence="3">B596</strain>
    </source>
</reference>
<gene>
    <name evidence="3" type="ORF">PDEL0327_LOCUS861</name>
</gene>
<feature type="signal peptide" evidence="2">
    <location>
        <begin position="1"/>
        <end position="35"/>
    </location>
</feature>
<dbReference type="SUPFAM" id="SSF143456">
    <property type="entry name" value="VC0467-like"/>
    <property type="match status" value="1"/>
</dbReference>
<organism evidence="3">
    <name type="scientific">Pseudo-nitzschia delicatissima</name>
    <dbReference type="NCBI Taxonomy" id="44447"/>
    <lineage>
        <taxon>Eukaryota</taxon>
        <taxon>Sar</taxon>
        <taxon>Stramenopiles</taxon>
        <taxon>Ochrophyta</taxon>
        <taxon>Bacillariophyta</taxon>
        <taxon>Bacillariophyceae</taxon>
        <taxon>Bacillariophycidae</taxon>
        <taxon>Bacillariales</taxon>
        <taxon>Bacillariaceae</taxon>
        <taxon>Pseudo-nitzschia</taxon>
    </lineage>
</organism>
<dbReference type="PANTHER" id="PTHR31984:SF17">
    <property type="entry name" value="TRANSCRIPTIONAL REGULATOR"/>
    <property type="match status" value="1"/>
</dbReference>
<dbReference type="AlphaFoldDB" id="A0A7S0T955"/>
<evidence type="ECO:0000256" key="1">
    <source>
        <dbReference type="SAM" id="MobiDB-lite"/>
    </source>
</evidence>
<dbReference type="EMBL" id="HBFG01001134">
    <property type="protein sequence ID" value="CAD8729368.1"/>
    <property type="molecule type" value="Transcribed_RNA"/>
</dbReference>
<proteinExistence type="predicted"/>
<accession>A0A7S0T955</accession>
<feature type="region of interest" description="Disordered" evidence="1">
    <location>
        <begin position="105"/>
        <end position="144"/>
    </location>
</feature>
<dbReference type="InterPro" id="IPR003774">
    <property type="entry name" value="AlgH-like"/>
</dbReference>
<protein>
    <submittedName>
        <fullName evidence="3">Uncharacterized protein</fullName>
    </submittedName>
</protein>
<feature type="compositionally biased region" description="Basic and acidic residues" evidence="1">
    <location>
        <begin position="132"/>
        <end position="144"/>
    </location>
</feature>
<feature type="chain" id="PRO_5031428356" evidence="2">
    <location>
        <begin position="36"/>
        <end position="505"/>
    </location>
</feature>
<name>A0A7S0T955_9STRA</name>
<sequence length="505" mass="57266">MTVPQYSHGFSCRLLRMAQLLVTLLSVSSLSTTDGFVPANVQRASQPSFGLERQHCQRYQRRQSRVFLYGDSYDDEEEEDDDDDFIDTDSLGDWRNFRRSLAMDETHDDNDSDDESAASKKKKDSTVTSLLENEREVTDNERVLEEQNPALAEEYGTGVWAHQVSTPEVGGLVVRMPLEVELYRNYRHSITGSKLRSLLTDDGEGEDIPMEDLVMSHWYGRSRDLIESEMKKIAEMADEEGQIDATTLTEDYSEMLHLYLDNQETWQEVCLVLEQLTDEEGSKSSKTLVLNRPMAFKLTRDLGRLVYFGGLDDNHTKLGRKNAQGLTRFMLAFQEECAVYVGGPDDQGKAATLIHGIKDLPGAVEISKGSNIYRGGLEAAVDGILDGRFSPLEFRFFVGCHNYEESMLDVEVLLGKYQPIACARSIALKQCISLPKPLWHEVMELCDGEFPDLSRLELLKRDDVIFQVLDEEALDNLEILLDGDDEDFDIEILDDDDEDETPTGW</sequence>
<keyword evidence="2" id="KW-0732">Signal</keyword>
<evidence type="ECO:0000313" key="3">
    <source>
        <dbReference type="EMBL" id="CAD8729368.1"/>
    </source>
</evidence>
<evidence type="ECO:0000256" key="2">
    <source>
        <dbReference type="SAM" id="SignalP"/>
    </source>
</evidence>
<dbReference type="Gene3D" id="3.40.1740.10">
    <property type="entry name" value="VC0467-like"/>
    <property type="match status" value="1"/>
</dbReference>
<feature type="compositionally biased region" description="Acidic residues" evidence="1">
    <location>
        <begin position="106"/>
        <end position="116"/>
    </location>
</feature>